<feature type="transmembrane region" description="Helical" evidence="1">
    <location>
        <begin position="12"/>
        <end position="31"/>
    </location>
</feature>
<dbReference type="EMBL" id="JAADJG010000279">
    <property type="protein sequence ID" value="KAF4449556.1"/>
    <property type="molecule type" value="Genomic_DNA"/>
</dbReference>
<dbReference type="OrthoDB" id="2989864at2759"/>
<reference evidence="2" key="1">
    <citation type="submission" date="2020-01" db="EMBL/GenBank/DDBJ databases">
        <title>Identification and distribution of gene clusters putatively required for synthesis of sphingolipid metabolism inhibitors in phylogenetically diverse species of the filamentous fungus Fusarium.</title>
        <authorList>
            <person name="Kim H.-S."/>
            <person name="Busman M."/>
            <person name="Brown D.W."/>
            <person name="Divon H."/>
            <person name="Uhlig S."/>
            <person name="Proctor R.H."/>
        </authorList>
    </citation>
    <scope>NUCLEOTIDE SEQUENCE</scope>
    <source>
        <strain evidence="2">NRRL 53441</strain>
    </source>
</reference>
<sequence length="171" mass="18779">MASGLFSNFSPWHIPAVFLGTTFTLGGLLPLRAPERAMREYGLPEGIVKSEPAQLAFGIYGSRVAAYGVALWTFYLRGEYHVVDTLLSLLFWWGTADLWICIKSGVPRTVPQMTTSPPITPPIIAPRFVEEPTDDELSSEELLLASAEVLCTVCVVLNVVSLETTDEVFDV</sequence>
<dbReference type="Proteomes" id="UP000605986">
    <property type="component" value="Unassembled WGS sequence"/>
</dbReference>
<accession>A0A8H4KG86</accession>
<comment type="caution">
    <text evidence="2">The sequence shown here is derived from an EMBL/GenBank/DDBJ whole genome shotgun (WGS) entry which is preliminary data.</text>
</comment>
<proteinExistence type="predicted"/>
<keyword evidence="1" id="KW-0472">Membrane</keyword>
<dbReference type="AlphaFoldDB" id="A0A8H4KG86"/>
<evidence type="ECO:0000313" key="3">
    <source>
        <dbReference type="Proteomes" id="UP000605986"/>
    </source>
</evidence>
<keyword evidence="1" id="KW-1133">Transmembrane helix</keyword>
<protein>
    <submittedName>
        <fullName evidence="2">Efflux pump antibiotic resistance</fullName>
    </submittedName>
</protein>
<organism evidence="2 3">
    <name type="scientific">Fusarium austroafricanum</name>
    <dbReference type="NCBI Taxonomy" id="2364996"/>
    <lineage>
        <taxon>Eukaryota</taxon>
        <taxon>Fungi</taxon>
        <taxon>Dikarya</taxon>
        <taxon>Ascomycota</taxon>
        <taxon>Pezizomycotina</taxon>
        <taxon>Sordariomycetes</taxon>
        <taxon>Hypocreomycetidae</taxon>
        <taxon>Hypocreales</taxon>
        <taxon>Nectriaceae</taxon>
        <taxon>Fusarium</taxon>
        <taxon>Fusarium concolor species complex</taxon>
    </lineage>
</organism>
<evidence type="ECO:0000313" key="2">
    <source>
        <dbReference type="EMBL" id="KAF4449556.1"/>
    </source>
</evidence>
<evidence type="ECO:0000256" key="1">
    <source>
        <dbReference type="SAM" id="Phobius"/>
    </source>
</evidence>
<dbReference type="Pfam" id="PF14087">
    <property type="entry name" value="DUF4267"/>
    <property type="match status" value="1"/>
</dbReference>
<gene>
    <name evidence="2" type="ORF">F53441_7215</name>
</gene>
<keyword evidence="3" id="KW-1185">Reference proteome</keyword>
<dbReference type="InterPro" id="IPR025363">
    <property type="entry name" value="DUF4267"/>
</dbReference>
<name>A0A8H4KG86_9HYPO</name>
<keyword evidence="1" id="KW-0812">Transmembrane</keyword>